<dbReference type="Gene3D" id="3.40.50.970">
    <property type="match status" value="2"/>
</dbReference>
<dbReference type="GO" id="GO:0030976">
    <property type="term" value="F:thiamine pyrophosphate binding"/>
    <property type="evidence" value="ECO:0007669"/>
    <property type="project" value="InterPro"/>
</dbReference>
<keyword evidence="8" id="KW-0456">Lyase</keyword>
<feature type="domain" description="Thiamine pyrophosphate enzyme central" evidence="11">
    <location>
        <begin position="201"/>
        <end position="320"/>
    </location>
</feature>
<dbReference type="InterPro" id="IPR011766">
    <property type="entry name" value="TPP_enzyme_TPP-bd"/>
</dbReference>
<evidence type="ECO:0000256" key="2">
    <source>
        <dbReference type="ARBA" id="ARBA00001964"/>
    </source>
</evidence>
<dbReference type="AlphaFoldDB" id="A0A2S7VJF0"/>
<dbReference type="InterPro" id="IPR029061">
    <property type="entry name" value="THDP-binding"/>
</dbReference>
<dbReference type="InterPro" id="IPR012110">
    <property type="entry name" value="PDC/IPDC-like"/>
</dbReference>
<dbReference type="SUPFAM" id="SSF52518">
    <property type="entry name" value="Thiamin diphosphate-binding fold (THDP-binding)"/>
    <property type="match status" value="2"/>
</dbReference>
<organism evidence="14 15">
    <name type="scientific">Photobacterium angustum</name>
    <dbReference type="NCBI Taxonomy" id="661"/>
    <lineage>
        <taxon>Bacteria</taxon>
        <taxon>Pseudomonadati</taxon>
        <taxon>Pseudomonadota</taxon>
        <taxon>Gammaproteobacteria</taxon>
        <taxon>Vibrionales</taxon>
        <taxon>Vibrionaceae</taxon>
        <taxon>Photobacterium</taxon>
    </lineage>
</organism>
<dbReference type="PANTHER" id="PTHR43452">
    <property type="entry name" value="PYRUVATE DECARBOXYLASE"/>
    <property type="match status" value="1"/>
</dbReference>
<evidence type="ECO:0000256" key="4">
    <source>
        <dbReference type="ARBA" id="ARBA00022723"/>
    </source>
</evidence>
<dbReference type="Pfam" id="PF02776">
    <property type="entry name" value="TPP_enzyme_N"/>
    <property type="match status" value="1"/>
</dbReference>
<dbReference type="EMBL" id="MSCJ01000003">
    <property type="protein sequence ID" value="PQJ62095.1"/>
    <property type="molecule type" value="Genomic_DNA"/>
</dbReference>
<evidence type="ECO:0000259" key="12">
    <source>
        <dbReference type="Pfam" id="PF02775"/>
    </source>
</evidence>
<evidence type="ECO:0008006" key="16">
    <source>
        <dbReference type="Google" id="ProtNLM"/>
    </source>
</evidence>
<keyword evidence="7 10" id="KW-0786">Thiamine pyrophosphate</keyword>
<dbReference type="CDD" id="cd02005">
    <property type="entry name" value="TPP_PDC_IPDC"/>
    <property type="match status" value="1"/>
</dbReference>
<evidence type="ECO:0000256" key="3">
    <source>
        <dbReference type="ARBA" id="ARBA00007812"/>
    </source>
</evidence>
<evidence type="ECO:0000313" key="14">
    <source>
        <dbReference type="EMBL" id="PQJ62095.1"/>
    </source>
</evidence>
<dbReference type="Proteomes" id="UP000238730">
    <property type="component" value="Unassembled WGS sequence"/>
</dbReference>
<evidence type="ECO:0000256" key="10">
    <source>
        <dbReference type="RuleBase" id="RU362132"/>
    </source>
</evidence>
<feature type="domain" description="Thiamine pyrophosphate enzyme TPP-binding" evidence="12">
    <location>
        <begin position="396"/>
        <end position="530"/>
    </location>
</feature>
<feature type="binding site" evidence="9">
    <location>
        <position position="465"/>
    </location>
    <ligand>
        <name>Mg(2+)</name>
        <dbReference type="ChEBI" id="CHEBI:18420"/>
    </ligand>
</feature>
<evidence type="ECO:0000256" key="8">
    <source>
        <dbReference type="ARBA" id="ARBA00023239"/>
    </source>
</evidence>
<comment type="caution">
    <text evidence="14">The sequence shown here is derived from an EMBL/GenBank/DDBJ whole genome shotgun (WGS) entry which is preliminary data.</text>
</comment>
<reference evidence="14 15" key="1">
    <citation type="submission" date="2016-12" db="EMBL/GenBank/DDBJ databases">
        <title>Diversity of luminous bacteria.</title>
        <authorList>
            <person name="Yoshizawa S."/>
            <person name="Kogure K."/>
        </authorList>
    </citation>
    <scope>NUCLEOTIDE SEQUENCE [LARGE SCALE GENOMIC DNA]</scope>
    <source>
        <strain evidence="14 15">LC1-200</strain>
    </source>
</reference>
<evidence type="ECO:0000259" key="11">
    <source>
        <dbReference type="Pfam" id="PF00205"/>
    </source>
</evidence>
<dbReference type="RefSeq" id="WP_105061926.1">
    <property type="nucleotide sequence ID" value="NZ_MSCJ01000003.1"/>
</dbReference>
<dbReference type="GO" id="GO:0000287">
    <property type="term" value="F:magnesium ion binding"/>
    <property type="evidence" value="ECO:0007669"/>
    <property type="project" value="InterPro"/>
</dbReference>
<comment type="similarity">
    <text evidence="3 10">Belongs to the TPP enzyme family.</text>
</comment>
<comment type="cofactor">
    <cofactor evidence="1">
        <name>a metal cation</name>
        <dbReference type="ChEBI" id="CHEBI:25213"/>
    </cofactor>
</comment>
<sequence length="568" mass="62504">MKEITVVQYLINALKTINIHHVFGVPGDFAFPINDAICEDDNIEWIGSSNELNASYAADGYARIHGVAALCTTYGPGELSALCGVAGAYSAHLPVIFITGMPSEKVMASHALIHHTLGDGQFGTFAKMADNVVEASTILTVDNAEKEINRVIQLALSAKRPVYIALPEDVALSILPAPQEFNFTFEPQTGSDDVIQLAELIAYKINNATQPLIMVGEHLRVCHAQKQALRLLEKANLPFSTMFADKALLDETHPNFIGLCDGKVINKHINDYVESSDFILNLGALFTDFNTGAFTIQWPEDIANIYQDKININKRQHPPVNFCRLLETLTPLIHPRTNTYNCYMGYSHLEPAANTENNHNDLITAHSLYPRLETFFKEDDQVIAETGTISMGLGLARLPKGARFENQTLWGSIGWATPAAFGAAIANPSCRTVLLTGEGSHQLTVQELGQFHRFGLKPIVIVLNNNGYLIERILCKDPMINYNDLCQWNYSQLPQAFGAKDWLSMKVTTNAELDHALELASTATTGVYIEIVTAMMETAALAANLASQLNPQRGLQVHVPPVQEKEFA</sequence>
<evidence type="ECO:0000256" key="5">
    <source>
        <dbReference type="ARBA" id="ARBA00022793"/>
    </source>
</evidence>
<accession>A0A2S7VJF0</accession>
<dbReference type="InterPro" id="IPR012000">
    <property type="entry name" value="Thiamin_PyroP_enz_cen_dom"/>
</dbReference>
<evidence type="ECO:0000256" key="9">
    <source>
        <dbReference type="PIRSR" id="PIRSR036565-2"/>
    </source>
</evidence>
<protein>
    <recommendedName>
        <fullName evidence="16">Indole-3-pyruvate decarboxylase</fullName>
    </recommendedName>
</protein>
<comment type="cofactor">
    <cofactor evidence="2">
        <name>thiamine diphosphate</name>
        <dbReference type="ChEBI" id="CHEBI:58937"/>
    </cofactor>
</comment>
<dbReference type="InterPro" id="IPR029035">
    <property type="entry name" value="DHS-like_NAD/FAD-binding_dom"/>
</dbReference>
<evidence type="ECO:0000259" key="13">
    <source>
        <dbReference type="Pfam" id="PF02776"/>
    </source>
</evidence>
<comment type="cofactor">
    <cofactor evidence="9">
        <name>Mg(2+)</name>
        <dbReference type="ChEBI" id="CHEBI:18420"/>
    </cofactor>
    <text evidence="9">Binds 1 Mg(2+) per subunit.</text>
</comment>
<keyword evidence="6 9" id="KW-0460">Magnesium</keyword>
<dbReference type="GO" id="GO:0005829">
    <property type="term" value="C:cytosol"/>
    <property type="evidence" value="ECO:0007669"/>
    <property type="project" value="TreeGrafter"/>
</dbReference>
<feature type="domain" description="Thiamine pyrophosphate enzyme N-terminal TPP-binding" evidence="13">
    <location>
        <begin position="5"/>
        <end position="108"/>
    </location>
</feature>
<evidence type="ECO:0000256" key="6">
    <source>
        <dbReference type="ARBA" id="ARBA00022842"/>
    </source>
</evidence>
<dbReference type="SUPFAM" id="SSF52467">
    <property type="entry name" value="DHS-like NAD/FAD-binding domain"/>
    <property type="match status" value="1"/>
</dbReference>
<dbReference type="InterPro" id="IPR047214">
    <property type="entry name" value="TPP_PDC_IPDC"/>
</dbReference>
<dbReference type="Gene3D" id="3.40.50.1220">
    <property type="entry name" value="TPP-binding domain"/>
    <property type="match status" value="1"/>
</dbReference>
<dbReference type="OrthoDB" id="9785953at2"/>
<evidence type="ECO:0000313" key="15">
    <source>
        <dbReference type="Proteomes" id="UP000238730"/>
    </source>
</evidence>
<dbReference type="FunFam" id="3.40.50.970:FF:000024">
    <property type="entry name" value="Pyruvate decarboxylase isozyme"/>
    <property type="match status" value="1"/>
</dbReference>
<dbReference type="FunFam" id="3.40.50.970:FF:000019">
    <property type="entry name" value="Pyruvate decarboxylase isozyme"/>
    <property type="match status" value="1"/>
</dbReference>
<keyword evidence="4 9" id="KW-0479">Metal-binding</keyword>
<dbReference type="Pfam" id="PF00205">
    <property type="entry name" value="TPP_enzyme_M"/>
    <property type="match status" value="1"/>
</dbReference>
<name>A0A2S7VJF0_PHOAN</name>
<dbReference type="InterPro" id="IPR012001">
    <property type="entry name" value="Thiamin_PyroP_enz_TPP-bd_dom"/>
</dbReference>
<dbReference type="Pfam" id="PF02775">
    <property type="entry name" value="TPP_enzyme_C"/>
    <property type="match status" value="1"/>
</dbReference>
<dbReference type="CDD" id="cd07038">
    <property type="entry name" value="TPP_PYR_PDC_IPDC_like"/>
    <property type="match status" value="1"/>
</dbReference>
<evidence type="ECO:0000256" key="7">
    <source>
        <dbReference type="ARBA" id="ARBA00023052"/>
    </source>
</evidence>
<dbReference type="InterPro" id="IPR047213">
    <property type="entry name" value="TPP_PYR_PDC_IPDC-like"/>
</dbReference>
<feature type="binding site" evidence="9">
    <location>
        <position position="467"/>
    </location>
    <ligand>
        <name>Mg(2+)</name>
        <dbReference type="ChEBI" id="CHEBI:18420"/>
    </ligand>
</feature>
<gene>
    <name evidence="14" type="ORF">BTO08_17775</name>
</gene>
<evidence type="ECO:0000256" key="1">
    <source>
        <dbReference type="ARBA" id="ARBA00001920"/>
    </source>
</evidence>
<proteinExistence type="inferred from homology"/>
<dbReference type="PANTHER" id="PTHR43452:SF30">
    <property type="entry name" value="PYRUVATE DECARBOXYLASE ISOZYME 1-RELATED"/>
    <property type="match status" value="1"/>
</dbReference>
<keyword evidence="5" id="KW-0210">Decarboxylase</keyword>
<dbReference type="PIRSF" id="PIRSF036565">
    <property type="entry name" value="Pyruvt_ip_decrb"/>
    <property type="match status" value="1"/>
</dbReference>
<dbReference type="GO" id="GO:0000949">
    <property type="term" value="P:aromatic amino acid family catabolic process to alcohol via Ehrlich pathway"/>
    <property type="evidence" value="ECO:0007669"/>
    <property type="project" value="TreeGrafter"/>
</dbReference>
<dbReference type="GO" id="GO:0004737">
    <property type="term" value="F:pyruvate decarboxylase activity"/>
    <property type="evidence" value="ECO:0007669"/>
    <property type="project" value="TreeGrafter"/>
</dbReference>